<evidence type="ECO:0000256" key="1">
    <source>
        <dbReference type="ARBA" id="ARBA00004477"/>
    </source>
</evidence>
<keyword evidence="6" id="KW-0256">Endoplasmic reticulum</keyword>
<keyword evidence="8 10" id="KW-0472">Membrane</keyword>
<dbReference type="RefSeq" id="XP_020050206.1">
    <property type="nucleotide sequence ID" value="XM_020194856.1"/>
</dbReference>
<evidence type="ECO:0008006" key="13">
    <source>
        <dbReference type="Google" id="ProtNLM"/>
    </source>
</evidence>
<evidence type="ECO:0000256" key="9">
    <source>
        <dbReference type="ARBA" id="ARBA00023180"/>
    </source>
</evidence>
<comment type="subcellular location">
    <subcellularLocation>
        <location evidence="1">Endoplasmic reticulum membrane</location>
        <topology evidence="1">Multi-pass membrane protein</topology>
    </subcellularLocation>
</comment>
<evidence type="ECO:0000256" key="2">
    <source>
        <dbReference type="ARBA" id="ARBA00004687"/>
    </source>
</evidence>
<keyword evidence="7 10" id="KW-1133">Transmembrane helix</keyword>
<sequence length="517" mass="59453">MQNNKSSLLKDTKQNINIRIKTYLSFVFTILFIGTPIWLLTTSIYRAVLPIDQISKYNFQNLLTHNNISINIPIYINLPSSDMDSLLSNSQTIINNDLASLIKNSQLTNPNHIYNHLNWSITLKNLKSQHPIPQIDKKNNYILNLKYTDANESYFISPFSKESTIYYTDNIVATNYVADFISKFILNHLLESEIDYYFPQKKQDDQKQDTIAIHAPNYHLSFSLLYGDGDDLNWDIQNAFDTYLKPLFNHLSSFTNLTVNSQIQFYSQLSFEPTFDLSKNAYILKQSDIATFINHDDWNLDNSLISSNSQSHTSFINLILYIPSKTYSPLLIQNSTSNSFIIPQYGAVKILNWNTTQNGPNLSKLDLLPVMEIFTSHIITLFGLPKLPKSPYIRFDILTRFLSIQNIFKSINNLSSLMNLSQSLKNIAIPDKTLYHVQQTLNLIDKTISYLNNGNWSIGCKTSNEALVQSDSAFFEKEMVQQVYFPEEHKFAVYSPLLGPALTILFIGLIRVLQDFR</sequence>
<dbReference type="GO" id="GO:0016255">
    <property type="term" value="P:attachment of GPI anchor to protein"/>
    <property type="evidence" value="ECO:0007669"/>
    <property type="project" value="InterPro"/>
</dbReference>
<dbReference type="InParanoid" id="A0A1D2VQM5"/>
<evidence type="ECO:0000256" key="3">
    <source>
        <dbReference type="ARBA" id="ARBA00005316"/>
    </source>
</evidence>
<evidence type="ECO:0000256" key="8">
    <source>
        <dbReference type="ARBA" id="ARBA00023136"/>
    </source>
</evidence>
<comment type="pathway">
    <text evidence="2">Glycolipid biosynthesis; glycosylphosphatidylinositol-anchor biosynthesis.</text>
</comment>
<dbReference type="AlphaFoldDB" id="A0A1D2VQM5"/>
<evidence type="ECO:0000256" key="6">
    <source>
        <dbReference type="ARBA" id="ARBA00022824"/>
    </source>
</evidence>
<dbReference type="PANTHER" id="PTHR21072">
    <property type="entry name" value="GPI TRANSAMIDASE COMPONENT PIG-S"/>
    <property type="match status" value="1"/>
</dbReference>
<keyword evidence="5 10" id="KW-0812">Transmembrane</keyword>
<organism evidence="11 12">
    <name type="scientific">Ascoidea rubescens DSM 1968</name>
    <dbReference type="NCBI Taxonomy" id="1344418"/>
    <lineage>
        <taxon>Eukaryota</taxon>
        <taxon>Fungi</taxon>
        <taxon>Dikarya</taxon>
        <taxon>Ascomycota</taxon>
        <taxon>Saccharomycotina</taxon>
        <taxon>Saccharomycetes</taxon>
        <taxon>Ascoideaceae</taxon>
        <taxon>Ascoidea</taxon>
    </lineage>
</organism>
<dbReference type="EMBL" id="KV454475">
    <property type="protein sequence ID" value="ODV63899.1"/>
    <property type="molecule type" value="Genomic_DNA"/>
</dbReference>
<dbReference type="InterPro" id="IPR019540">
    <property type="entry name" value="PtdIno-glycan_biosynth_class_S"/>
</dbReference>
<comment type="similarity">
    <text evidence="3">Belongs to the PIGS family.</text>
</comment>
<dbReference type="GeneID" id="30968492"/>
<dbReference type="STRING" id="1344418.A0A1D2VQM5"/>
<accession>A0A1D2VQM5</accession>
<keyword evidence="9" id="KW-0325">Glycoprotein</keyword>
<name>A0A1D2VQM5_9ASCO</name>
<dbReference type="Proteomes" id="UP000095038">
    <property type="component" value="Unassembled WGS sequence"/>
</dbReference>
<proteinExistence type="inferred from homology"/>
<dbReference type="OrthoDB" id="28748at2759"/>
<feature type="transmembrane region" description="Helical" evidence="10">
    <location>
        <begin position="491"/>
        <end position="513"/>
    </location>
</feature>
<protein>
    <recommendedName>
        <fullName evidence="13">GPI transamidase component PIG-S</fullName>
    </recommendedName>
</protein>
<dbReference type="PANTHER" id="PTHR21072:SF13">
    <property type="entry name" value="GPI TRANSAMIDASE COMPONENT PIG-S"/>
    <property type="match status" value="1"/>
</dbReference>
<dbReference type="FunCoup" id="A0A1D2VQM5">
    <property type="interactions" value="772"/>
</dbReference>
<evidence type="ECO:0000256" key="7">
    <source>
        <dbReference type="ARBA" id="ARBA00022989"/>
    </source>
</evidence>
<gene>
    <name evidence="11" type="ORF">ASCRUDRAFT_83796</name>
</gene>
<feature type="transmembrane region" description="Helical" evidence="10">
    <location>
        <begin position="20"/>
        <end position="40"/>
    </location>
</feature>
<dbReference type="GO" id="GO:0042765">
    <property type="term" value="C:GPI-anchor transamidase complex"/>
    <property type="evidence" value="ECO:0007669"/>
    <property type="project" value="InterPro"/>
</dbReference>
<dbReference type="Pfam" id="PF10510">
    <property type="entry name" value="PIG-S"/>
    <property type="match status" value="1"/>
</dbReference>
<keyword evidence="12" id="KW-1185">Reference proteome</keyword>
<evidence type="ECO:0000256" key="5">
    <source>
        <dbReference type="ARBA" id="ARBA00022692"/>
    </source>
</evidence>
<evidence type="ECO:0000313" key="11">
    <source>
        <dbReference type="EMBL" id="ODV63899.1"/>
    </source>
</evidence>
<keyword evidence="4" id="KW-0337">GPI-anchor biosynthesis</keyword>
<dbReference type="GO" id="GO:0006506">
    <property type="term" value="P:GPI anchor biosynthetic process"/>
    <property type="evidence" value="ECO:0007669"/>
    <property type="project" value="UniProtKB-UniPathway"/>
</dbReference>
<reference evidence="12" key="1">
    <citation type="submission" date="2016-05" db="EMBL/GenBank/DDBJ databases">
        <title>Comparative genomics of biotechnologically important yeasts.</title>
        <authorList>
            <consortium name="DOE Joint Genome Institute"/>
            <person name="Riley R."/>
            <person name="Haridas S."/>
            <person name="Wolfe K.H."/>
            <person name="Lopes M.R."/>
            <person name="Hittinger C.T."/>
            <person name="Goker M."/>
            <person name="Salamov A."/>
            <person name="Wisecaver J."/>
            <person name="Long T.M."/>
            <person name="Aerts A.L."/>
            <person name="Barry K."/>
            <person name="Choi C."/>
            <person name="Clum A."/>
            <person name="Coughlan A.Y."/>
            <person name="Deshpande S."/>
            <person name="Douglass A.P."/>
            <person name="Hanson S.J."/>
            <person name="Klenk H.-P."/>
            <person name="Labutti K."/>
            <person name="Lapidus A."/>
            <person name="Lindquist E."/>
            <person name="Lipzen A."/>
            <person name="Meier-Kolthoff J.P."/>
            <person name="Ohm R.A."/>
            <person name="Otillar R.P."/>
            <person name="Pangilinan J."/>
            <person name="Peng Y."/>
            <person name="Rokas A."/>
            <person name="Rosa C.A."/>
            <person name="Scheuner C."/>
            <person name="Sibirny A.A."/>
            <person name="Slot J.C."/>
            <person name="Stielow J.B."/>
            <person name="Sun H."/>
            <person name="Kurtzman C.P."/>
            <person name="Blackwell M."/>
            <person name="Grigoriev I.V."/>
            <person name="Jeffries T.W."/>
        </authorList>
    </citation>
    <scope>NUCLEOTIDE SEQUENCE [LARGE SCALE GENOMIC DNA]</scope>
    <source>
        <strain evidence="12">DSM 1968</strain>
    </source>
</reference>
<dbReference type="UniPathway" id="UPA00196"/>
<evidence type="ECO:0000256" key="10">
    <source>
        <dbReference type="SAM" id="Phobius"/>
    </source>
</evidence>
<evidence type="ECO:0000313" key="12">
    <source>
        <dbReference type="Proteomes" id="UP000095038"/>
    </source>
</evidence>
<evidence type="ECO:0000256" key="4">
    <source>
        <dbReference type="ARBA" id="ARBA00022502"/>
    </source>
</evidence>